<proteinExistence type="predicted"/>
<evidence type="ECO:0000313" key="2">
    <source>
        <dbReference type="Proteomes" id="UP000789366"/>
    </source>
</evidence>
<comment type="caution">
    <text evidence="1">The sequence shown here is derived from an EMBL/GenBank/DDBJ whole genome shotgun (WGS) entry which is preliminary data.</text>
</comment>
<reference evidence="1" key="1">
    <citation type="submission" date="2021-06" db="EMBL/GenBank/DDBJ databases">
        <authorList>
            <person name="Kallberg Y."/>
            <person name="Tangrot J."/>
            <person name="Rosling A."/>
        </authorList>
    </citation>
    <scope>NUCLEOTIDE SEQUENCE</scope>
    <source>
        <strain evidence="1">28 12/20/2015</strain>
    </source>
</reference>
<name>A0ACA9QN63_9GLOM</name>
<dbReference type="Proteomes" id="UP000789366">
    <property type="component" value="Unassembled WGS sequence"/>
</dbReference>
<feature type="non-terminal residue" evidence="1">
    <location>
        <position position="1"/>
    </location>
</feature>
<sequence length="58" mass="6644">SVGLERKKQFNMANMQQEGTSQERFINEAVPNQSTSCDENYESQTLLEPTLESEISFE</sequence>
<feature type="non-terminal residue" evidence="1">
    <location>
        <position position="58"/>
    </location>
</feature>
<organism evidence="1 2">
    <name type="scientific">Cetraspora pellucida</name>
    <dbReference type="NCBI Taxonomy" id="1433469"/>
    <lineage>
        <taxon>Eukaryota</taxon>
        <taxon>Fungi</taxon>
        <taxon>Fungi incertae sedis</taxon>
        <taxon>Mucoromycota</taxon>
        <taxon>Glomeromycotina</taxon>
        <taxon>Glomeromycetes</taxon>
        <taxon>Diversisporales</taxon>
        <taxon>Gigasporaceae</taxon>
        <taxon>Cetraspora</taxon>
    </lineage>
</organism>
<gene>
    <name evidence="1" type="ORF">SPELUC_LOCUS14603</name>
</gene>
<keyword evidence="2" id="KW-1185">Reference proteome</keyword>
<accession>A0ACA9QN63</accession>
<protein>
    <submittedName>
        <fullName evidence="1">11242_t:CDS:1</fullName>
    </submittedName>
</protein>
<dbReference type="EMBL" id="CAJVPW010043808">
    <property type="protein sequence ID" value="CAG8752835.1"/>
    <property type="molecule type" value="Genomic_DNA"/>
</dbReference>
<evidence type="ECO:0000313" key="1">
    <source>
        <dbReference type="EMBL" id="CAG8752835.1"/>
    </source>
</evidence>